<evidence type="ECO:0000313" key="5">
    <source>
        <dbReference type="EMBL" id="ORX54138.1"/>
    </source>
</evidence>
<dbReference type="CDD" id="cd23279">
    <property type="entry name" value="beta-trefoil_MIR_SDF2-like"/>
    <property type="match status" value="1"/>
</dbReference>
<feature type="domain" description="MIR" evidence="4">
    <location>
        <begin position="89"/>
        <end position="141"/>
    </location>
</feature>
<dbReference type="InterPro" id="IPR036300">
    <property type="entry name" value="MIR_dom_sf"/>
</dbReference>
<protein>
    <recommendedName>
        <fullName evidence="4">MIR domain-containing protein</fullName>
    </recommendedName>
</protein>
<dbReference type="Proteomes" id="UP000242146">
    <property type="component" value="Unassembled WGS sequence"/>
</dbReference>
<proteinExistence type="predicted"/>
<keyword evidence="2" id="KW-0677">Repeat</keyword>
<gene>
    <name evidence="5" type="ORF">DM01DRAFT_1322336</name>
</gene>
<dbReference type="PROSITE" id="PS50919">
    <property type="entry name" value="MIR"/>
    <property type="match status" value="2"/>
</dbReference>
<feature type="signal peptide" evidence="3">
    <location>
        <begin position="1"/>
        <end position="16"/>
    </location>
</feature>
<evidence type="ECO:0000256" key="3">
    <source>
        <dbReference type="SAM" id="SignalP"/>
    </source>
</evidence>
<feature type="chain" id="PRO_5010859651" description="MIR domain-containing protein" evidence="3">
    <location>
        <begin position="17"/>
        <end position="206"/>
    </location>
</feature>
<dbReference type="Pfam" id="PF02815">
    <property type="entry name" value="MIR"/>
    <property type="match status" value="1"/>
</dbReference>
<evidence type="ECO:0000256" key="2">
    <source>
        <dbReference type="ARBA" id="ARBA00022737"/>
    </source>
</evidence>
<evidence type="ECO:0000313" key="6">
    <source>
        <dbReference type="Proteomes" id="UP000242146"/>
    </source>
</evidence>
<dbReference type="SMART" id="SM00472">
    <property type="entry name" value="MIR"/>
    <property type="match status" value="3"/>
</dbReference>
<evidence type="ECO:0000259" key="4">
    <source>
        <dbReference type="PROSITE" id="PS50919"/>
    </source>
</evidence>
<dbReference type="OrthoDB" id="5588846at2759"/>
<dbReference type="AlphaFoldDB" id="A0A1X2GHW4"/>
<comment type="caution">
    <text evidence="5">The sequence shown here is derived from an EMBL/GenBank/DDBJ whole genome shotgun (WGS) entry which is preliminary data.</text>
</comment>
<name>A0A1X2GHW4_9FUNG</name>
<accession>A0A1X2GHW4</accession>
<dbReference type="PANTHER" id="PTHR46809">
    <property type="entry name" value="STROMAL CELL-DERIVED FACTOR 2-LIKE PROTEIN"/>
    <property type="match status" value="1"/>
</dbReference>
<dbReference type="Gene3D" id="2.80.10.50">
    <property type="match status" value="1"/>
</dbReference>
<dbReference type="InterPro" id="IPR016093">
    <property type="entry name" value="MIR_motif"/>
</dbReference>
<dbReference type="PANTHER" id="PTHR46809:SF2">
    <property type="entry name" value="GH21273P"/>
    <property type="match status" value="1"/>
</dbReference>
<sequence>MKWWLPLAAVLPLVFAGPDIPEIDEGFEKVTCGSTIKLANKASLYRLHSHGVTYGSGSGQQSVTGFPEGDDANSYWLIKAAHDHQCLRGQPVPCGAVIRLQHSNTKGYLHSHLHQSPLSGQQEVSCFDGNDGGDDWLVQCVDTSQEFWLREQPVHFVHVDSKVYLSSQQQHKYGQPISGQLEVAGAKNSGKHTQWMAQEGIYFAAE</sequence>
<organism evidence="5 6">
    <name type="scientific">Hesseltinella vesiculosa</name>
    <dbReference type="NCBI Taxonomy" id="101127"/>
    <lineage>
        <taxon>Eukaryota</taxon>
        <taxon>Fungi</taxon>
        <taxon>Fungi incertae sedis</taxon>
        <taxon>Mucoromycota</taxon>
        <taxon>Mucoromycotina</taxon>
        <taxon>Mucoromycetes</taxon>
        <taxon>Mucorales</taxon>
        <taxon>Cunninghamellaceae</taxon>
        <taxon>Hesseltinella</taxon>
    </lineage>
</organism>
<evidence type="ECO:0000256" key="1">
    <source>
        <dbReference type="ARBA" id="ARBA00022729"/>
    </source>
</evidence>
<dbReference type="SUPFAM" id="SSF82109">
    <property type="entry name" value="MIR domain"/>
    <property type="match status" value="1"/>
</dbReference>
<dbReference type="STRING" id="101127.A0A1X2GHW4"/>
<reference evidence="5 6" key="1">
    <citation type="submission" date="2016-07" db="EMBL/GenBank/DDBJ databases">
        <title>Pervasive Adenine N6-methylation of Active Genes in Fungi.</title>
        <authorList>
            <consortium name="DOE Joint Genome Institute"/>
            <person name="Mondo S.J."/>
            <person name="Dannebaum R.O."/>
            <person name="Kuo R.C."/>
            <person name="Labutti K."/>
            <person name="Haridas S."/>
            <person name="Kuo A."/>
            <person name="Salamov A."/>
            <person name="Ahrendt S.R."/>
            <person name="Lipzen A."/>
            <person name="Sullivan W."/>
            <person name="Andreopoulos W.B."/>
            <person name="Clum A."/>
            <person name="Lindquist E."/>
            <person name="Daum C."/>
            <person name="Ramamoorthy G.K."/>
            <person name="Gryganskyi A."/>
            <person name="Culley D."/>
            <person name="Magnuson J.K."/>
            <person name="James T.Y."/>
            <person name="O'Malley M.A."/>
            <person name="Stajich J.E."/>
            <person name="Spatafora J.W."/>
            <person name="Visel A."/>
            <person name="Grigoriev I.V."/>
        </authorList>
    </citation>
    <scope>NUCLEOTIDE SEQUENCE [LARGE SCALE GENOMIC DNA]</scope>
    <source>
        <strain evidence="5 6">NRRL 3301</strain>
    </source>
</reference>
<feature type="domain" description="MIR" evidence="4">
    <location>
        <begin position="27"/>
        <end position="81"/>
    </location>
</feature>
<keyword evidence="1 3" id="KW-0732">Signal</keyword>
<keyword evidence="6" id="KW-1185">Reference proteome</keyword>
<dbReference type="EMBL" id="MCGT01000014">
    <property type="protein sequence ID" value="ORX54138.1"/>
    <property type="molecule type" value="Genomic_DNA"/>
</dbReference>